<keyword evidence="2" id="KW-0472">Membrane</keyword>
<reference evidence="4 5" key="1">
    <citation type="submission" date="2023-11" db="EMBL/GenBank/DDBJ databases">
        <title>Arctic aerobic anoxygenic photoheterotroph Sediminicoccus rosea KRV36 adapts its photosynthesis to long days of polar summer.</title>
        <authorList>
            <person name="Tomasch J."/>
            <person name="Kopejtka K."/>
            <person name="Bily T."/>
            <person name="Gardiner A.T."/>
            <person name="Gardian Z."/>
            <person name="Shivaramu S."/>
            <person name="Koblizek M."/>
            <person name="Engelhardt F."/>
            <person name="Kaftan D."/>
        </authorList>
    </citation>
    <scope>NUCLEOTIDE SEQUENCE [LARGE SCALE GENOMIC DNA]</scope>
    <source>
        <strain evidence="4 5">R-30</strain>
    </source>
</reference>
<gene>
    <name evidence="4" type="ORF">R9Z33_03610</name>
</gene>
<evidence type="ECO:0000256" key="1">
    <source>
        <dbReference type="ARBA" id="ARBA00023172"/>
    </source>
</evidence>
<dbReference type="InterPro" id="IPR011010">
    <property type="entry name" value="DNA_brk_join_enz"/>
</dbReference>
<keyword evidence="5" id="KW-1185">Reference proteome</keyword>
<keyword evidence="2" id="KW-0812">Transmembrane</keyword>
<keyword evidence="1" id="KW-0233">DNA recombination</keyword>
<dbReference type="EMBL" id="CP137852">
    <property type="protein sequence ID" value="WPB85959.1"/>
    <property type="molecule type" value="Genomic_DNA"/>
</dbReference>
<dbReference type="SUPFAM" id="SSF56349">
    <property type="entry name" value="DNA breaking-rejoining enzymes"/>
    <property type="match status" value="1"/>
</dbReference>
<sequence length="364" mass="41276">MNRMAGRKPAAWPEADRAAWELANTVSYDVWDDAGKALRLRPWTRKGYARAYGIWLAWLDRSGQLDPAEGPGQRPSPERIAGWVRTMRDMGRKNGVIKLYLMSLHAILAFLAPGTDTSFILRPGGRSLDELFPTEPKPFTPHDSGDLLEHAKALHARGLTDRDGDQRWKALRDAAIMAMLYVYGPRHADISSMVMGENLRMTRNGQMIARFRETATKDKRWREYPLHPVVAAIVRDYLELARPHLCGPAEEDWLWWGKVGEPLTYRGFEGVVRRRNRDFTGVAEGPQMARKWLTETAKNRSPEAAFDAAEVAGHTPRVALRYYAQAVDYHSGGRHGAYISELREQLGELADRAYAERRQRRGGG</sequence>
<proteinExistence type="predicted"/>
<evidence type="ECO:0000313" key="5">
    <source>
        <dbReference type="Proteomes" id="UP001305521"/>
    </source>
</evidence>
<protein>
    <recommendedName>
        <fullName evidence="3">Tyr recombinase domain-containing protein</fullName>
    </recommendedName>
</protein>
<organism evidence="4 5">
    <name type="scientific">Sediminicoccus rosea</name>
    <dbReference type="NCBI Taxonomy" id="1225128"/>
    <lineage>
        <taxon>Bacteria</taxon>
        <taxon>Pseudomonadati</taxon>
        <taxon>Pseudomonadota</taxon>
        <taxon>Alphaproteobacteria</taxon>
        <taxon>Acetobacterales</taxon>
        <taxon>Roseomonadaceae</taxon>
        <taxon>Sediminicoccus</taxon>
    </lineage>
</organism>
<dbReference type="RefSeq" id="WP_318649937.1">
    <property type="nucleotide sequence ID" value="NZ_CP137852.1"/>
</dbReference>
<accession>A0ABZ0PJX4</accession>
<dbReference type="InterPro" id="IPR013762">
    <property type="entry name" value="Integrase-like_cat_sf"/>
</dbReference>
<feature type="domain" description="Tyr recombinase" evidence="3">
    <location>
        <begin position="134"/>
        <end position="336"/>
    </location>
</feature>
<evidence type="ECO:0000313" key="4">
    <source>
        <dbReference type="EMBL" id="WPB85959.1"/>
    </source>
</evidence>
<feature type="transmembrane region" description="Helical" evidence="2">
    <location>
        <begin position="95"/>
        <end position="112"/>
    </location>
</feature>
<dbReference type="InterPro" id="IPR002104">
    <property type="entry name" value="Integrase_catalytic"/>
</dbReference>
<name>A0ABZ0PJX4_9PROT</name>
<dbReference type="Proteomes" id="UP001305521">
    <property type="component" value="Chromosome"/>
</dbReference>
<evidence type="ECO:0000256" key="2">
    <source>
        <dbReference type="SAM" id="Phobius"/>
    </source>
</evidence>
<keyword evidence="2" id="KW-1133">Transmembrane helix</keyword>
<evidence type="ECO:0000259" key="3">
    <source>
        <dbReference type="PROSITE" id="PS51898"/>
    </source>
</evidence>
<dbReference type="PROSITE" id="PS51898">
    <property type="entry name" value="TYR_RECOMBINASE"/>
    <property type="match status" value="1"/>
</dbReference>
<dbReference type="Gene3D" id="1.10.443.10">
    <property type="entry name" value="Intergrase catalytic core"/>
    <property type="match status" value="1"/>
</dbReference>